<feature type="region of interest" description="Disordered" evidence="1">
    <location>
        <begin position="18"/>
        <end position="106"/>
    </location>
</feature>
<accession>A0A2A2JRU1</accession>
<sequence>MVCAVLVVAGRVVVAGCSTGGRGRIIGSMGVRPLSSPDNSSPESSPDSSPESSPDSSPESSPDSSPESSPDSSPESSPDSSPEYSPDSSPEAAPLPANSIIHYTSG</sequence>
<feature type="signal peptide" evidence="2">
    <location>
        <begin position="1"/>
        <end position="15"/>
    </location>
</feature>
<proteinExistence type="predicted"/>
<evidence type="ECO:0000256" key="2">
    <source>
        <dbReference type="SAM" id="SignalP"/>
    </source>
</evidence>
<protein>
    <recommendedName>
        <fullName evidence="5">REJ domain-containing protein</fullName>
    </recommendedName>
</protein>
<dbReference type="Proteomes" id="UP000218231">
    <property type="component" value="Unassembled WGS sequence"/>
</dbReference>
<reference evidence="3 4" key="1">
    <citation type="journal article" date="2017" name="Curr. Biol.">
        <title>Genome architecture and evolution of a unichromosomal asexual nematode.</title>
        <authorList>
            <person name="Fradin H."/>
            <person name="Zegar C."/>
            <person name="Gutwein M."/>
            <person name="Lucas J."/>
            <person name="Kovtun M."/>
            <person name="Corcoran D."/>
            <person name="Baugh L.R."/>
            <person name="Kiontke K."/>
            <person name="Gunsalus K."/>
            <person name="Fitch D.H."/>
            <person name="Piano F."/>
        </authorList>
    </citation>
    <scope>NUCLEOTIDE SEQUENCE [LARGE SCALE GENOMIC DNA]</scope>
    <source>
        <strain evidence="3">PF1309</strain>
    </source>
</reference>
<evidence type="ECO:0000313" key="3">
    <source>
        <dbReference type="EMBL" id="PAV64361.1"/>
    </source>
</evidence>
<evidence type="ECO:0000256" key="1">
    <source>
        <dbReference type="SAM" id="MobiDB-lite"/>
    </source>
</evidence>
<evidence type="ECO:0008006" key="5">
    <source>
        <dbReference type="Google" id="ProtNLM"/>
    </source>
</evidence>
<comment type="caution">
    <text evidence="3">The sequence shown here is derived from an EMBL/GenBank/DDBJ whole genome shotgun (WGS) entry which is preliminary data.</text>
</comment>
<evidence type="ECO:0000313" key="4">
    <source>
        <dbReference type="Proteomes" id="UP000218231"/>
    </source>
</evidence>
<gene>
    <name evidence="3" type="ORF">WR25_20493</name>
</gene>
<dbReference type="AlphaFoldDB" id="A0A2A2JRU1"/>
<organism evidence="3 4">
    <name type="scientific">Diploscapter pachys</name>
    <dbReference type="NCBI Taxonomy" id="2018661"/>
    <lineage>
        <taxon>Eukaryota</taxon>
        <taxon>Metazoa</taxon>
        <taxon>Ecdysozoa</taxon>
        <taxon>Nematoda</taxon>
        <taxon>Chromadorea</taxon>
        <taxon>Rhabditida</taxon>
        <taxon>Rhabditina</taxon>
        <taxon>Rhabditomorpha</taxon>
        <taxon>Rhabditoidea</taxon>
        <taxon>Rhabditidae</taxon>
        <taxon>Diploscapter</taxon>
    </lineage>
</organism>
<dbReference type="STRING" id="2018661.A0A2A2JRU1"/>
<feature type="compositionally biased region" description="Low complexity" evidence="1">
    <location>
        <begin position="35"/>
        <end position="91"/>
    </location>
</feature>
<keyword evidence="4" id="KW-1185">Reference proteome</keyword>
<dbReference type="EMBL" id="LIAE01010265">
    <property type="protein sequence ID" value="PAV64361.1"/>
    <property type="molecule type" value="Genomic_DNA"/>
</dbReference>
<name>A0A2A2JRU1_9BILA</name>
<feature type="chain" id="PRO_5012900694" description="REJ domain-containing protein" evidence="2">
    <location>
        <begin position="16"/>
        <end position="106"/>
    </location>
</feature>
<keyword evidence="2" id="KW-0732">Signal</keyword>